<reference evidence="1 2" key="1">
    <citation type="journal article" date="2016" name="Nat. Commun.">
        <title>Thousands of microbial genomes shed light on interconnected biogeochemical processes in an aquifer system.</title>
        <authorList>
            <person name="Anantharaman K."/>
            <person name="Brown C.T."/>
            <person name="Hug L.A."/>
            <person name="Sharon I."/>
            <person name="Castelle C.J."/>
            <person name="Probst A.J."/>
            <person name="Thomas B.C."/>
            <person name="Singh A."/>
            <person name="Wilkins M.J."/>
            <person name="Karaoz U."/>
            <person name="Brodie E.L."/>
            <person name="Williams K.H."/>
            <person name="Hubbard S.S."/>
            <person name="Banfield J.F."/>
        </authorList>
    </citation>
    <scope>NUCLEOTIDE SEQUENCE [LARGE SCALE GENOMIC DNA]</scope>
</reference>
<gene>
    <name evidence="1" type="ORF">A3H75_02545</name>
</gene>
<accession>A0A1F7VFL6</accession>
<name>A0A1F7VFL6_9BACT</name>
<dbReference type="EMBL" id="MGES01000007">
    <property type="protein sequence ID" value="OGL89322.1"/>
    <property type="molecule type" value="Genomic_DNA"/>
</dbReference>
<comment type="caution">
    <text evidence="1">The sequence shown here is derived from an EMBL/GenBank/DDBJ whole genome shotgun (WGS) entry which is preliminary data.</text>
</comment>
<evidence type="ECO:0000313" key="2">
    <source>
        <dbReference type="Proteomes" id="UP000176678"/>
    </source>
</evidence>
<dbReference type="AlphaFoldDB" id="A0A1F7VFL6"/>
<proteinExistence type="predicted"/>
<organism evidence="1 2">
    <name type="scientific">Candidatus Uhrbacteria bacterium RIFCSPLOWO2_02_FULL_51_9</name>
    <dbReference type="NCBI Taxonomy" id="1802410"/>
    <lineage>
        <taxon>Bacteria</taxon>
        <taxon>Candidatus Uhriibacteriota</taxon>
    </lineage>
</organism>
<evidence type="ECO:0000313" key="1">
    <source>
        <dbReference type="EMBL" id="OGL89322.1"/>
    </source>
</evidence>
<protein>
    <submittedName>
        <fullName evidence="1">Uncharacterized protein</fullName>
    </submittedName>
</protein>
<sequence length="74" mass="8169">MMAFQSQGGPRQMFDITALAITCAECGAAIDKLPFEPTKKEDGTYGRLYCFDCNKNRMRNRPPRGNFGGGGGRF</sequence>
<dbReference type="Proteomes" id="UP000176678">
    <property type="component" value="Unassembled WGS sequence"/>
</dbReference>